<dbReference type="InterPro" id="IPR058912">
    <property type="entry name" value="HTH_animal"/>
</dbReference>
<keyword evidence="3" id="KW-1185">Reference proteome</keyword>
<dbReference type="AlphaFoldDB" id="A0A8C5M6S6"/>
<reference evidence="2" key="1">
    <citation type="submission" date="2025-08" db="UniProtKB">
        <authorList>
            <consortium name="Ensembl"/>
        </authorList>
    </citation>
    <scope>IDENTIFICATION</scope>
</reference>
<evidence type="ECO:0000313" key="2">
    <source>
        <dbReference type="Ensembl" id="ENSLLEP00000008717.1"/>
    </source>
</evidence>
<reference evidence="2" key="2">
    <citation type="submission" date="2025-09" db="UniProtKB">
        <authorList>
            <consortium name="Ensembl"/>
        </authorList>
    </citation>
    <scope>IDENTIFICATION</scope>
</reference>
<evidence type="ECO:0000259" key="1">
    <source>
        <dbReference type="PROSITE" id="PS50878"/>
    </source>
</evidence>
<dbReference type="Pfam" id="PF26215">
    <property type="entry name" value="HTH_animal"/>
    <property type="match status" value="1"/>
</dbReference>
<proteinExistence type="predicted"/>
<evidence type="ECO:0000313" key="3">
    <source>
        <dbReference type="Proteomes" id="UP000694569"/>
    </source>
</evidence>
<sequence>MGLQTTTLQETTITNKNQIINLSEFILQEKHLKILGKGLSFVPSPRFDQFTWIKDLNLFARKLALHEVFVKKDERQAKQLGITPEDFPYLRTLMDLLDENEEPTVEISRKFKNKSKYTPSFSEFSSIDLFVKLVTNEINNLEIIPWKKEQNLSREERIALRELKNEKSIEIKASDKGGNIVIMSKSDYKEMCLRIIGDPEGYTLLTFNPTEKYFLELDKLLQKGVMDGHISEELKKSLLPLRPTTPTLYSLPKIHKSLINPPGRPIIAGNNSLTEKLSQFVDHYLHPFVEEIPSYTRDTQNALQYLEDVIVPPDTTLASFDVVSLYNNIPHEQGIKACRYFLSKKFDEEMTNFIIQLLTYILTHNFFLFDGKYYLQTRGTAMGTSCAPSYANLYLALWEETVVFTEKTKKYTTNVSKWFRYIDDIFLLWHGSENLLNEWLNELNTNNIGLTLTLVNSKEKLQFLDLMIEIEKNTLQTKLYRKETSTNNLLNWESYHPIPLKLGIPIGQYLRARRNCSNLRDFQEEANRLREMFRTKGYPNRCLKRAYKKALLSDRKKLLIPKKKISGEKQIRFIATYDKGWNEIKEICHKYWPILQMDENISNVISKSATFTARRSTNLKDILVHSHFSTKESITHWLKSKPGIRRCGHCKACPFVDNSECFNSTVTGKTFPIKESITCETMKVIYLITCTCKKQYVGKTYQQFKKRVLQHINSVINITETPISRHVWANHNGDPKCLSFQAIEAITLGPRR</sequence>
<dbReference type="GeneTree" id="ENSGT00840000129931"/>
<dbReference type="OrthoDB" id="9909466at2759"/>
<dbReference type="Ensembl" id="ENSLLET00000009060.1">
    <property type="protein sequence ID" value="ENSLLEP00000008717.1"/>
    <property type="gene ID" value="ENSLLEG00000005566.1"/>
</dbReference>
<dbReference type="Proteomes" id="UP000694569">
    <property type="component" value="Unplaced"/>
</dbReference>
<protein>
    <recommendedName>
        <fullName evidence="1">Reverse transcriptase domain-containing protein</fullName>
    </recommendedName>
</protein>
<organism evidence="2 3">
    <name type="scientific">Leptobrachium leishanense</name>
    <name type="common">Leishan spiny toad</name>
    <dbReference type="NCBI Taxonomy" id="445787"/>
    <lineage>
        <taxon>Eukaryota</taxon>
        <taxon>Metazoa</taxon>
        <taxon>Chordata</taxon>
        <taxon>Craniata</taxon>
        <taxon>Vertebrata</taxon>
        <taxon>Euteleostomi</taxon>
        <taxon>Amphibia</taxon>
        <taxon>Batrachia</taxon>
        <taxon>Anura</taxon>
        <taxon>Pelobatoidea</taxon>
        <taxon>Megophryidae</taxon>
        <taxon>Leptobrachium</taxon>
    </lineage>
</organism>
<dbReference type="InterPro" id="IPR000477">
    <property type="entry name" value="RT_dom"/>
</dbReference>
<dbReference type="PROSITE" id="PS50878">
    <property type="entry name" value="RT_POL"/>
    <property type="match status" value="1"/>
</dbReference>
<dbReference type="PANTHER" id="PTHR21301">
    <property type="entry name" value="REVERSE TRANSCRIPTASE"/>
    <property type="match status" value="1"/>
</dbReference>
<dbReference type="PANTHER" id="PTHR21301:SF13">
    <property type="match status" value="1"/>
</dbReference>
<feature type="domain" description="Reverse transcriptase" evidence="1">
    <location>
        <begin position="232"/>
        <end position="497"/>
    </location>
</feature>
<name>A0A8C5M6S6_9ANUR</name>
<accession>A0A8C5M6S6</accession>